<evidence type="ECO:0000256" key="1">
    <source>
        <dbReference type="SAM" id="MobiDB-lite"/>
    </source>
</evidence>
<protein>
    <submittedName>
        <fullName evidence="2">1458_t:CDS:1</fullName>
    </submittedName>
</protein>
<evidence type="ECO:0000313" key="2">
    <source>
        <dbReference type="EMBL" id="CAG8534586.1"/>
    </source>
</evidence>
<comment type="caution">
    <text evidence="2">The sequence shown here is derived from an EMBL/GenBank/DDBJ whole genome shotgun (WGS) entry which is preliminary data.</text>
</comment>
<dbReference type="Proteomes" id="UP000789831">
    <property type="component" value="Unassembled WGS sequence"/>
</dbReference>
<dbReference type="AlphaFoldDB" id="A0A9N9FI18"/>
<reference evidence="2" key="1">
    <citation type="submission" date="2021-06" db="EMBL/GenBank/DDBJ databases">
        <authorList>
            <person name="Kallberg Y."/>
            <person name="Tangrot J."/>
            <person name="Rosling A."/>
        </authorList>
    </citation>
    <scope>NUCLEOTIDE SEQUENCE</scope>
    <source>
        <strain evidence="2">MT106</strain>
    </source>
</reference>
<evidence type="ECO:0000313" key="3">
    <source>
        <dbReference type="Proteomes" id="UP000789831"/>
    </source>
</evidence>
<gene>
    <name evidence="2" type="ORF">AGERDE_LOCUS5878</name>
</gene>
<proteinExistence type="predicted"/>
<dbReference type="EMBL" id="CAJVPL010000850">
    <property type="protein sequence ID" value="CAG8534586.1"/>
    <property type="molecule type" value="Genomic_DNA"/>
</dbReference>
<sequence length="66" mass="7061">MPNIEELTKNILPSSTEPPPEETKKSKPTARPIMRPISGGIIGQGTHLPAHDDVKPAQITTSSATF</sequence>
<keyword evidence="3" id="KW-1185">Reference proteome</keyword>
<feature type="region of interest" description="Disordered" evidence="1">
    <location>
        <begin position="1"/>
        <end position="66"/>
    </location>
</feature>
<organism evidence="2 3">
    <name type="scientific">Ambispora gerdemannii</name>
    <dbReference type="NCBI Taxonomy" id="144530"/>
    <lineage>
        <taxon>Eukaryota</taxon>
        <taxon>Fungi</taxon>
        <taxon>Fungi incertae sedis</taxon>
        <taxon>Mucoromycota</taxon>
        <taxon>Glomeromycotina</taxon>
        <taxon>Glomeromycetes</taxon>
        <taxon>Archaeosporales</taxon>
        <taxon>Ambisporaceae</taxon>
        <taxon>Ambispora</taxon>
    </lineage>
</organism>
<name>A0A9N9FI18_9GLOM</name>
<accession>A0A9N9FI18</accession>